<evidence type="ECO:0000313" key="2">
    <source>
        <dbReference type="Proteomes" id="UP001159363"/>
    </source>
</evidence>
<comment type="caution">
    <text evidence="1">The sequence shown here is derived from an EMBL/GenBank/DDBJ whole genome shotgun (WGS) entry which is preliminary data.</text>
</comment>
<name>A0ABQ9GIF9_9NEOP</name>
<organism evidence="1 2">
    <name type="scientific">Dryococelus australis</name>
    <dbReference type="NCBI Taxonomy" id="614101"/>
    <lineage>
        <taxon>Eukaryota</taxon>
        <taxon>Metazoa</taxon>
        <taxon>Ecdysozoa</taxon>
        <taxon>Arthropoda</taxon>
        <taxon>Hexapoda</taxon>
        <taxon>Insecta</taxon>
        <taxon>Pterygota</taxon>
        <taxon>Neoptera</taxon>
        <taxon>Polyneoptera</taxon>
        <taxon>Phasmatodea</taxon>
        <taxon>Verophasmatodea</taxon>
        <taxon>Anareolatae</taxon>
        <taxon>Phasmatidae</taxon>
        <taxon>Eurycanthinae</taxon>
        <taxon>Dryococelus</taxon>
    </lineage>
</organism>
<keyword evidence="2" id="KW-1185">Reference proteome</keyword>
<reference evidence="1 2" key="1">
    <citation type="submission" date="2023-02" db="EMBL/GenBank/DDBJ databases">
        <title>LHISI_Scaffold_Assembly.</title>
        <authorList>
            <person name="Stuart O.P."/>
            <person name="Cleave R."/>
            <person name="Magrath M.J.L."/>
            <person name="Mikheyev A.S."/>
        </authorList>
    </citation>
    <scope>NUCLEOTIDE SEQUENCE [LARGE SCALE GENOMIC DNA]</scope>
    <source>
        <strain evidence="1">Daus_M_001</strain>
        <tissue evidence="1">Leg muscle</tissue>
    </source>
</reference>
<accession>A0ABQ9GIF9</accession>
<dbReference type="EMBL" id="JARBHB010000012">
    <property type="protein sequence ID" value="KAJ8871789.1"/>
    <property type="molecule type" value="Genomic_DNA"/>
</dbReference>
<dbReference type="Proteomes" id="UP001159363">
    <property type="component" value="Chromosome 11"/>
</dbReference>
<sequence>MTRMASSLRVVFEQLYVDKTAHFSVFWRRIRKFTGVRTGFNARPDHSRIFASGNRAGRCRWSADFLGDLASPPPPLRPLHSGAAPFSPRFTLIGSQDLVVKSRPNLSPQWPSTELGWGGKAEKSLELMGVVWICDYLVLRSGGCLDFVMNRVVVTLDGVVRLVSLLLKEVEGWWKAHVPQRELFLRRDPLGLIILFAFAVDCNFGRTSLLRRSRMNKVFLVRYAAKQPPVTAIITKVLPETSVVTSRGQEEKKTPIFRVFATGSRGYVMDSPIAHAVEPPACRDLNSASRFARHTAMSAAQLGPRLATPVGTIVWGVGRAWPKHSTPIKANRVRFPHVGIVPDDAVSYRVFSGISRIPRHYVPDSPMSAFKKLVQTSSLTHSTNYLHTEGYRVGYSTYLSTPGGVGRQVEAWFPHRDQLIDLTRTRVCPPPPPIPTPLRPLGKWPACVAWRRCDASTTSSGCDCTAKTISATYGVSTPDVANSGGAG</sequence>
<gene>
    <name evidence="1" type="ORF">PR048_028129</name>
</gene>
<evidence type="ECO:0000313" key="1">
    <source>
        <dbReference type="EMBL" id="KAJ8871789.1"/>
    </source>
</evidence>
<proteinExistence type="predicted"/>
<protein>
    <submittedName>
        <fullName evidence="1">Uncharacterized protein</fullName>
    </submittedName>
</protein>